<protein>
    <submittedName>
        <fullName evidence="2">Metallopeptidase</fullName>
    </submittedName>
</protein>
<dbReference type="InterPro" id="IPR011650">
    <property type="entry name" value="Peptidase_M20_dimer"/>
</dbReference>
<dbReference type="Gene3D" id="3.30.70.360">
    <property type="match status" value="1"/>
</dbReference>
<dbReference type="InterPro" id="IPR017439">
    <property type="entry name" value="Amidohydrolase"/>
</dbReference>
<dbReference type="Pfam" id="PF01546">
    <property type="entry name" value="Peptidase_M20"/>
    <property type="match status" value="1"/>
</dbReference>
<evidence type="ECO:0000313" key="2">
    <source>
        <dbReference type="EMBL" id="KAJ6229577.1"/>
    </source>
</evidence>
<dbReference type="InterPro" id="IPR002933">
    <property type="entry name" value="Peptidase_M20"/>
</dbReference>
<dbReference type="Pfam" id="PF07687">
    <property type="entry name" value="M20_dimer"/>
    <property type="match status" value="1"/>
</dbReference>
<dbReference type="Proteomes" id="UP001150062">
    <property type="component" value="Unassembled WGS sequence"/>
</dbReference>
<gene>
    <name evidence="2" type="ORF">M0813_07535</name>
</gene>
<reference evidence="2" key="1">
    <citation type="submission" date="2022-08" db="EMBL/GenBank/DDBJ databases">
        <title>Novel sulfate-reducing endosymbionts in the free-living metamonad Anaeramoeba.</title>
        <authorList>
            <person name="Jerlstrom-Hultqvist J."/>
            <person name="Cepicka I."/>
            <person name="Gallot-Lavallee L."/>
            <person name="Salas-Leiva D."/>
            <person name="Curtis B.A."/>
            <person name="Zahonova K."/>
            <person name="Pipaliya S."/>
            <person name="Dacks J."/>
            <person name="Roger A.J."/>
        </authorList>
    </citation>
    <scope>NUCLEOTIDE SEQUENCE</scope>
    <source>
        <strain evidence="2">Schooner1</strain>
    </source>
</reference>
<keyword evidence="3" id="KW-1185">Reference proteome</keyword>
<accession>A0ABQ8XC27</accession>
<dbReference type="SUPFAM" id="SSF53187">
    <property type="entry name" value="Zn-dependent exopeptidases"/>
    <property type="match status" value="1"/>
</dbReference>
<organism evidence="2 3">
    <name type="scientific">Anaeramoeba flamelloides</name>
    <dbReference type="NCBI Taxonomy" id="1746091"/>
    <lineage>
        <taxon>Eukaryota</taxon>
        <taxon>Metamonada</taxon>
        <taxon>Anaeramoebidae</taxon>
        <taxon>Anaeramoeba</taxon>
    </lineage>
</organism>
<dbReference type="InterPro" id="IPR036264">
    <property type="entry name" value="Bact_exopeptidase_dim_dom"/>
</dbReference>
<dbReference type="PIRSF" id="PIRSF005962">
    <property type="entry name" value="Pept_M20D_amidohydro"/>
    <property type="match status" value="1"/>
</dbReference>
<dbReference type="PANTHER" id="PTHR11014">
    <property type="entry name" value="PEPTIDASE M20 FAMILY MEMBER"/>
    <property type="match status" value="1"/>
</dbReference>
<dbReference type="EMBL" id="JAOAOG010000319">
    <property type="protein sequence ID" value="KAJ6229577.1"/>
    <property type="molecule type" value="Genomic_DNA"/>
</dbReference>
<name>A0ABQ8XC27_9EUKA</name>
<evidence type="ECO:0000259" key="1">
    <source>
        <dbReference type="Pfam" id="PF07687"/>
    </source>
</evidence>
<dbReference type="NCBIfam" id="TIGR01891">
    <property type="entry name" value="amidohydrolases"/>
    <property type="match status" value="1"/>
</dbReference>
<sequence>MEELIGWAKEIRKEFHKIPEIGLETVETVKKVKKIMTGFGFTVIPIEKNSCVCILKKGKGEKVLAFRADMDALLISEETGCEFSSKNEGCMHACGHDMHISMALAVGNFAQGYDFNGTLIVIFQSGEEGCDGSEVMLKEGKLLSKIPKPDLIYGIHVWPEFDVGTTVLTKGPLMASSSFFQLQIKGKGAHGSTPQKSIDPILIGSQIVVNCQSIVSRLTSPFDPLVLSVTAFNGGSSTNVIPESVKMMGTFRSYNDQLRIRSEKVFIKMINNTCEMYGATNKIKLKGLPTTTNDEGAIDYIHDLAKEVSKKIVYDYQTMASEDFSLFLHKIKGAFIFIGCKNEDQKYVNKLHHPKNLPSSNALGYGIKLFAKIIEKHLK</sequence>
<dbReference type="CDD" id="cd03886">
    <property type="entry name" value="M20_Acy1"/>
    <property type="match status" value="1"/>
</dbReference>
<proteinExistence type="predicted"/>
<feature type="domain" description="Peptidase M20 dimerisation" evidence="1">
    <location>
        <begin position="180"/>
        <end position="271"/>
    </location>
</feature>
<dbReference type="SUPFAM" id="SSF55031">
    <property type="entry name" value="Bacterial exopeptidase dimerisation domain"/>
    <property type="match status" value="1"/>
</dbReference>
<dbReference type="Gene3D" id="3.40.630.10">
    <property type="entry name" value="Zn peptidases"/>
    <property type="match status" value="1"/>
</dbReference>
<evidence type="ECO:0000313" key="3">
    <source>
        <dbReference type="Proteomes" id="UP001150062"/>
    </source>
</evidence>
<dbReference type="PANTHER" id="PTHR11014:SF63">
    <property type="entry name" value="METALLOPEPTIDASE, PUTATIVE (AFU_ORTHOLOGUE AFUA_6G09600)-RELATED"/>
    <property type="match status" value="1"/>
</dbReference>
<comment type="caution">
    <text evidence="2">The sequence shown here is derived from an EMBL/GenBank/DDBJ whole genome shotgun (WGS) entry which is preliminary data.</text>
</comment>